<feature type="transmembrane region" description="Helical" evidence="2">
    <location>
        <begin position="13"/>
        <end position="32"/>
    </location>
</feature>
<dbReference type="InterPro" id="IPR001563">
    <property type="entry name" value="Peptidase_S10"/>
</dbReference>
<accession>A0AAD5BQT9</accession>
<sequence length="185" mass="20548">MIAFVTLLSHFKFLTVANMLFAIFLLIISLEVTGSQFLVKTLPGLSGDLPFKLETGYIAVGESDDVQLFYYFIESEGNPKDDPIVFWFTGGPGCSGLSGLLYEIGPIAINYANSTFEKPTLEINPYSWTKVASIIFVDQPAGTGFAYAKTPEAYITNDTLSTLLAYNFIKKWLVDHPKFLNNPLY</sequence>
<dbReference type="GO" id="GO:0004185">
    <property type="term" value="F:serine-type carboxypeptidase activity"/>
    <property type="evidence" value="ECO:0007669"/>
    <property type="project" value="InterPro"/>
</dbReference>
<dbReference type="PANTHER" id="PTHR11802">
    <property type="entry name" value="SERINE PROTEASE FAMILY S10 SERINE CARBOXYPEPTIDASE"/>
    <property type="match status" value="1"/>
</dbReference>
<dbReference type="SUPFAM" id="SSF53474">
    <property type="entry name" value="alpha/beta-Hydrolases"/>
    <property type="match status" value="1"/>
</dbReference>
<protein>
    <submittedName>
        <fullName evidence="3">Uncharacterized protein</fullName>
    </submittedName>
</protein>
<dbReference type="InterPro" id="IPR029058">
    <property type="entry name" value="AB_hydrolase_fold"/>
</dbReference>
<dbReference type="EMBL" id="JAMZMK010011287">
    <property type="protein sequence ID" value="KAI7727936.1"/>
    <property type="molecule type" value="Genomic_DNA"/>
</dbReference>
<dbReference type="Gene3D" id="3.40.50.1820">
    <property type="entry name" value="alpha/beta hydrolase"/>
    <property type="match status" value="1"/>
</dbReference>
<keyword evidence="2" id="KW-1133">Transmembrane helix</keyword>
<reference evidence="3" key="1">
    <citation type="submission" date="2022-06" db="EMBL/GenBank/DDBJ databases">
        <title>Uncovering the hologenomic basis of an extraordinary plant invasion.</title>
        <authorList>
            <person name="Bieker V.C."/>
            <person name="Martin M.D."/>
            <person name="Gilbert T."/>
            <person name="Hodgins K."/>
            <person name="Battlay P."/>
            <person name="Petersen B."/>
            <person name="Wilson J."/>
        </authorList>
    </citation>
    <scope>NUCLEOTIDE SEQUENCE</scope>
    <source>
        <strain evidence="3">AA19_3_7</strain>
        <tissue evidence="3">Leaf</tissue>
    </source>
</reference>
<gene>
    <name evidence="3" type="ORF">M8C21_018558</name>
</gene>
<feature type="non-terminal residue" evidence="3">
    <location>
        <position position="1"/>
    </location>
</feature>
<comment type="similarity">
    <text evidence="1">Belongs to the peptidase S10 family.</text>
</comment>
<evidence type="ECO:0000256" key="1">
    <source>
        <dbReference type="ARBA" id="ARBA00009431"/>
    </source>
</evidence>
<name>A0AAD5BQT9_AMBAR</name>
<evidence type="ECO:0000256" key="2">
    <source>
        <dbReference type="SAM" id="Phobius"/>
    </source>
</evidence>
<keyword evidence="2" id="KW-0472">Membrane</keyword>
<dbReference type="AlphaFoldDB" id="A0AAD5BQT9"/>
<proteinExistence type="inferred from homology"/>
<dbReference type="GO" id="GO:0016747">
    <property type="term" value="F:acyltransferase activity, transferring groups other than amino-acyl groups"/>
    <property type="evidence" value="ECO:0007669"/>
    <property type="project" value="TreeGrafter"/>
</dbReference>
<keyword evidence="4" id="KW-1185">Reference proteome</keyword>
<dbReference type="Proteomes" id="UP001206925">
    <property type="component" value="Unassembled WGS sequence"/>
</dbReference>
<organism evidence="3 4">
    <name type="scientific">Ambrosia artemisiifolia</name>
    <name type="common">Common ragweed</name>
    <dbReference type="NCBI Taxonomy" id="4212"/>
    <lineage>
        <taxon>Eukaryota</taxon>
        <taxon>Viridiplantae</taxon>
        <taxon>Streptophyta</taxon>
        <taxon>Embryophyta</taxon>
        <taxon>Tracheophyta</taxon>
        <taxon>Spermatophyta</taxon>
        <taxon>Magnoliopsida</taxon>
        <taxon>eudicotyledons</taxon>
        <taxon>Gunneridae</taxon>
        <taxon>Pentapetalae</taxon>
        <taxon>asterids</taxon>
        <taxon>campanulids</taxon>
        <taxon>Asterales</taxon>
        <taxon>Asteraceae</taxon>
        <taxon>Asteroideae</taxon>
        <taxon>Heliantheae alliance</taxon>
        <taxon>Heliantheae</taxon>
        <taxon>Ambrosia</taxon>
    </lineage>
</organism>
<dbReference type="PRINTS" id="PR00724">
    <property type="entry name" value="CRBOXYPTASEC"/>
</dbReference>
<comment type="caution">
    <text evidence="3">The sequence shown here is derived from an EMBL/GenBank/DDBJ whole genome shotgun (WGS) entry which is preliminary data.</text>
</comment>
<dbReference type="GO" id="GO:0006508">
    <property type="term" value="P:proteolysis"/>
    <property type="evidence" value="ECO:0007669"/>
    <property type="project" value="InterPro"/>
</dbReference>
<dbReference type="Pfam" id="PF00450">
    <property type="entry name" value="Peptidase_S10"/>
    <property type="match status" value="1"/>
</dbReference>
<evidence type="ECO:0000313" key="3">
    <source>
        <dbReference type="EMBL" id="KAI7727936.1"/>
    </source>
</evidence>
<dbReference type="GO" id="GO:0019748">
    <property type="term" value="P:secondary metabolic process"/>
    <property type="evidence" value="ECO:0007669"/>
    <property type="project" value="TreeGrafter"/>
</dbReference>
<dbReference type="PANTHER" id="PTHR11802:SF224">
    <property type="entry name" value="SERINE CARBOXYPEPTIDASE-LIKE 7 ISOFORM X1"/>
    <property type="match status" value="1"/>
</dbReference>
<evidence type="ECO:0000313" key="4">
    <source>
        <dbReference type="Proteomes" id="UP001206925"/>
    </source>
</evidence>
<keyword evidence="2" id="KW-0812">Transmembrane</keyword>